<keyword evidence="1" id="KW-0175">Coiled coil</keyword>
<comment type="caution">
    <text evidence="3">The sequence shown here is derived from an EMBL/GenBank/DDBJ whole genome shotgun (WGS) entry which is preliminary data.</text>
</comment>
<feature type="compositionally biased region" description="Gly residues" evidence="2">
    <location>
        <begin position="328"/>
        <end position="339"/>
    </location>
</feature>
<evidence type="ECO:0000256" key="2">
    <source>
        <dbReference type="SAM" id="MobiDB-lite"/>
    </source>
</evidence>
<name>A0A4Q7X9N6_9ACTN</name>
<evidence type="ECO:0000313" key="4">
    <source>
        <dbReference type="Proteomes" id="UP000292027"/>
    </source>
</evidence>
<protein>
    <submittedName>
        <fullName evidence="3">Uncharacterized protein</fullName>
    </submittedName>
</protein>
<feature type="coiled-coil region" evidence="1">
    <location>
        <begin position="250"/>
        <end position="277"/>
    </location>
</feature>
<dbReference type="EMBL" id="SHKR01000011">
    <property type="protein sequence ID" value="RZU19513.1"/>
    <property type="molecule type" value="Genomic_DNA"/>
</dbReference>
<dbReference type="Proteomes" id="UP000292027">
    <property type="component" value="Unassembled WGS sequence"/>
</dbReference>
<reference evidence="3 4" key="1">
    <citation type="journal article" date="2015" name="Stand. Genomic Sci.">
        <title>Genomic Encyclopedia of Bacterial and Archaeal Type Strains, Phase III: the genomes of soil and plant-associated and newly described type strains.</title>
        <authorList>
            <person name="Whitman W.B."/>
            <person name="Woyke T."/>
            <person name="Klenk H.P."/>
            <person name="Zhou Y."/>
            <person name="Lilburn T.G."/>
            <person name="Beck B.J."/>
            <person name="De Vos P."/>
            <person name="Vandamme P."/>
            <person name="Eisen J.A."/>
            <person name="Garrity G."/>
            <person name="Hugenholtz P."/>
            <person name="Kyrpides N.C."/>
        </authorList>
    </citation>
    <scope>NUCLEOTIDE SEQUENCE [LARGE SCALE GENOMIC DNA]</scope>
    <source>
        <strain evidence="3 4">VKM Ac-2540</strain>
    </source>
</reference>
<gene>
    <name evidence="3" type="ORF">EV645_1724</name>
</gene>
<dbReference type="AlphaFoldDB" id="A0A4Q7X9N6"/>
<keyword evidence="4" id="KW-1185">Reference proteome</keyword>
<evidence type="ECO:0000256" key="1">
    <source>
        <dbReference type="SAM" id="Coils"/>
    </source>
</evidence>
<dbReference type="OrthoDB" id="3818945at2"/>
<feature type="region of interest" description="Disordered" evidence="2">
    <location>
        <begin position="328"/>
        <end position="368"/>
    </location>
</feature>
<organism evidence="3 4">
    <name type="scientific">Kribbella rubisoli</name>
    <dbReference type="NCBI Taxonomy" id="3075929"/>
    <lineage>
        <taxon>Bacteria</taxon>
        <taxon>Bacillati</taxon>
        <taxon>Actinomycetota</taxon>
        <taxon>Actinomycetes</taxon>
        <taxon>Propionibacteriales</taxon>
        <taxon>Kribbellaceae</taxon>
        <taxon>Kribbella</taxon>
    </lineage>
</organism>
<feature type="compositionally biased region" description="Low complexity" evidence="2">
    <location>
        <begin position="340"/>
        <end position="354"/>
    </location>
</feature>
<sequence length="368" mass="40012">MPRNVRGREILPHTREYQWVASIVAAVERRAGVPSSWNRRLYDEHSGTGATAEYNGPMTVSRELVLEPVMRAYDATGPLDLDTVGWARIGAMTVIHETDHHQHPAGDEHAPDAVRFYSPEAEAVIEGLADSNRDRIADPVIQDIGMDKAVPRILEVHAVMPYAGYQAGIEGVLHGLHTISGRSQHEVWTAVDQTPFVQRYNAMADVVIDSRLAGLMPPEHRSQIRLQLSQPLKEELGGLAAYTAETELPVQLAARGRESATRAVQRLEQELGTVEQHYRQYGEHPPRMPMSAEQTALVQRIEAHYGRSTDLETAHLRRFVDSSASGRLGGAAGGTGAAGGAAAAASGPAVAWGGWRPDRSRTDGGAAR</sequence>
<dbReference type="RefSeq" id="WP_130441442.1">
    <property type="nucleotide sequence ID" value="NZ_SHKR01000011.1"/>
</dbReference>
<accession>A0A4Q7X9N6</accession>
<evidence type="ECO:0000313" key="3">
    <source>
        <dbReference type="EMBL" id="RZU19513.1"/>
    </source>
</evidence>
<proteinExistence type="predicted"/>